<dbReference type="AlphaFoldDB" id="A0A1X7NQP9"/>
<dbReference type="STRING" id="1891671.SAMN06295885_1778"/>
<keyword evidence="4" id="KW-1185">Reference proteome</keyword>
<evidence type="ECO:0000313" key="4">
    <source>
        <dbReference type="Proteomes" id="UP000193711"/>
    </source>
</evidence>
<reference evidence="4" key="1">
    <citation type="submission" date="2017-04" db="EMBL/GenBank/DDBJ databases">
        <authorList>
            <person name="Varghese N."/>
            <person name="Submissions S."/>
        </authorList>
    </citation>
    <scope>NUCLEOTIDE SEQUENCE [LARGE SCALE GENOMIC DNA]</scope>
    <source>
        <strain evidence="4">VKM Ac-2121</strain>
    </source>
</reference>
<dbReference type="EMBL" id="FXBM01000001">
    <property type="protein sequence ID" value="SMH40363.1"/>
    <property type="molecule type" value="Genomic_DNA"/>
</dbReference>
<evidence type="ECO:0000256" key="2">
    <source>
        <dbReference type="SAM" id="Phobius"/>
    </source>
</evidence>
<protein>
    <submittedName>
        <fullName evidence="3">Uncharacterized protein</fullName>
    </submittedName>
</protein>
<proteinExistence type="predicted"/>
<feature type="transmembrane region" description="Helical" evidence="2">
    <location>
        <begin position="37"/>
        <end position="61"/>
    </location>
</feature>
<name>A0A1X7NQP9_9MICO</name>
<dbReference type="Proteomes" id="UP000193711">
    <property type="component" value="Unassembled WGS sequence"/>
</dbReference>
<sequence length="317" mass="31358">MDDARSATAPPFPGIVPVDVEPDDRDDADLPRSRRGLLAVGIGIGAAVLVIGGALVAVPLLSGGGADDAPAADPGTTTAAVAWIASSLDPASVLVVEDGLVDQVSEAGFPADTIIPESTLAAAAPDSAWRAADYLLVTPGLTDSASGEVETALANSQPVAAFGSGDSSIEVRRVLDQGTEAAAASAAVLTAARASAGGQLAGNPALTTTPAARALLEAGQVDARLLLLLGQQLAAAPLSVTDFPAGANETEGVRHRLLLSGYNGASVPADAVATTEATAWLGSQTGDFVPTSVESTSAGLLVTFDLDEPSGLLPDAP</sequence>
<accession>A0A1X7NQP9</accession>
<feature type="region of interest" description="Disordered" evidence="1">
    <location>
        <begin position="1"/>
        <end position="29"/>
    </location>
</feature>
<organism evidence="3 4">
    <name type="scientific">Rathayibacter oskolensis</name>
    <dbReference type="NCBI Taxonomy" id="1891671"/>
    <lineage>
        <taxon>Bacteria</taxon>
        <taxon>Bacillati</taxon>
        <taxon>Actinomycetota</taxon>
        <taxon>Actinomycetes</taxon>
        <taxon>Micrococcales</taxon>
        <taxon>Microbacteriaceae</taxon>
        <taxon>Rathayibacter</taxon>
    </lineage>
</organism>
<evidence type="ECO:0000313" key="3">
    <source>
        <dbReference type="EMBL" id="SMH40363.1"/>
    </source>
</evidence>
<keyword evidence="2" id="KW-0472">Membrane</keyword>
<keyword evidence="2" id="KW-0812">Transmembrane</keyword>
<keyword evidence="2" id="KW-1133">Transmembrane helix</keyword>
<gene>
    <name evidence="3" type="ORF">SAMN06295885_1778</name>
</gene>
<evidence type="ECO:0000256" key="1">
    <source>
        <dbReference type="SAM" id="MobiDB-lite"/>
    </source>
</evidence>